<name>A0A553IG46_ACHLA</name>
<dbReference type="InterPro" id="IPR029016">
    <property type="entry name" value="GAF-like_dom_sf"/>
</dbReference>
<evidence type="ECO:0000259" key="1">
    <source>
        <dbReference type="Pfam" id="PF01590"/>
    </source>
</evidence>
<proteinExistence type="predicted"/>
<dbReference type="AlphaFoldDB" id="A0A553IG46"/>
<dbReference type="Pfam" id="PF01590">
    <property type="entry name" value="GAF"/>
    <property type="match status" value="1"/>
</dbReference>
<dbReference type="Proteomes" id="UP000315938">
    <property type="component" value="Unassembled WGS sequence"/>
</dbReference>
<reference evidence="2 3" key="1">
    <citation type="submission" date="2019-07" db="EMBL/GenBank/DDBJ databases">
        <title>Genome sequence of Acholeplasma laidlawii strain with increased resistance to erythromycin.</title>
        <authorList>
            <person name="Medvedeva E.S."/>
            <person name="Baranova N.B."/>
            <person name="Siniagina M.N."/>
            <person name="Mouzykantov A."/>
            <person name="Chernova O.A."/>
            <person name="Chernov V.M."/>
        </authorList>
    </citation>
    <scope>NUCLEOTIDE SEQUENCE [LARGE SCALE GENOMIC DNA]</scope>
    <source>
        <strain evidence="2 3">PG8REry</strain>
    </source>
</reference>
<comment type="caution">
    <text evidence="2">The sequence shown here is derived from an EMBL/GenBank/DDBJ whole genome shotgun (WGS) entry which is preliminary data.</text>
</comment>
<sequence>MDYKVLLESAEGLLSTEPTNLSILSNASAFLNDAIPDLNWVGFYMYKNGILTLGPFQGKVACNLIMPGKGVVGTSYSKNEVIVVKNVHEIENHITCDPISMSETVIPIRHNGAIWAILDLDSPVENRFDKDLVDFLQQFGLLIENYIDFSKGLI</sequence>
<organism evidence="2 3">
    <name type="scientific">Acholeplasma laidlawii</name>
    <dbReference type="NCBI Taxonomy" id="2148"/>
    <lineage>
        <taxon>Bacteria</taxon>
        <taxon>Bacillati</taxon>
        <taxon>Mycoplasmatota</taxon>
        <taxon>Mollicutes</taxon>
        <taxon>Acholeplasmatales</taxon>
        <taxon>Acholeplasmataceae</taxon>
        <taxon>Acholeplasma</taxon>
    </lineage>
</organism>
<accession>A0A553IG46</accession>
<dbReference type="InterPro" id="IPR003018">
    <property type="entry name" value="GAF"/>
</dbReference>
<dbReference type="OMA" id="FQGPIAC"/>
<dbReference type="EMBL" id="VKID01000002">
    <property type="protein sequence ID" value="TRX99174.1"/>
    <property type="molecule type" value="Genomic_DNA"/>
</dbReference>
<feature type="domain" description="GAF" evidence="1">
    <location>
        <begin position="39"/>
        <end position="145"/>
    </location>
</feature>
<dbReference type="RefSeq" id="WP_012243129.1">
    <property type="nucleotide sequence ID" value="NZ_CP103951.1"/>
</dbReference>
<gene>
    <name evidence="2" type="ORF">FNV44_05560</name>
</gene>
<evidence type="ECO:0000313" key="3">
    <source>
        <dbReference type="Proteomes" id="UP000315938"/>
    </source>
</evidence>
<dbReference type="Gene3D" id="3.30.450.40">
    <property type="match status" value="1"/>
</dbReference>
<evidence type="ECO:0000313" key="2">
    <source>
        <dbReference type="EMBL" id="TRX99174.1"/>
    </source>
</evidence>
<dbReference type="GeneID" id="41339338"/>
<dbReference type="SUPFAM" id="SSF55781">
    <property type="entry name" value="GAF domain-like"/>
    <property type="match status" value="1"/>
</dbReference>
<protein>
    <submittedName>
        <fullName evidence="2">GAF domain-containing protein</fullName>
    </submittedName>
</protein>